<evidence type="ECO:0008006" key="4">
    <source>
        <dbReference type="Google" id="ProtNLM"/>
    </source>
</evidence>
<dbReference type="RefSeq" id="WP_311181998.1">
    <property type="nucleotide sequence ID" value="NZ_CP115543.1"/>
</dbReference>
<protein>
    <recommendedName>
        <fullName evidence="4">DUF3971 domain-containing protein</fullName>
    </recommendedName>
</protein>
<reference evidence="2 3" key="1">
    <citation type="submission" date="2022-12" db="EMBL/GenBank/DDBJ databases">
        <title>Two new species, Stenotrophomonas aracearum and Stenotrophomonas oahuensis, isolated from Anthurium (Araceae family) in Hawaii.</title>
        <authorList>
            <person name="Chunag S.C."/>
            <person name="Dobhal S."/>
            <person name="Alvarez A."/>
            <person name="Arif M."/>
        </authorList>
    </citation>
    <scope>NUCLEOTIDE SEQUENCE [LARGE SCALE GENOMIC DNA]</scope>
    <source>
        <strain evidence="2 3">A5588</strain>
    </source>
</reference>
<keyword evidence="3" id="KW-1185">Reference proteome</keyword>
<gene>
    <name evidence="2" type="ORF">PDM28_10905</name>
</gene>
<organism evidence="2 3">
    <name type="scientific">Stenotrophomonas aracearum</name>
    <dbReference type="NCBI Taxonomy" id="3003272"/>
    <lineage>
        <taxon>Bacteria</taxon>
        <taxon>Pseudomonadati</taxon>
        <taxon>Pseudomonadota</taxon>
        <taxon>Gammaproteobacteria</taxon>
        <taxon>Lysobacterales</taxon>
        <taxon>Lysobacteraceae</taxon>
        <taxon>Stenotrophomonas</taxon>
    </lineage>
</organism>
<evidence type="ECO:0000256" key="1">
    <source>
        <dbReference type="SAM" id="Phobius"/>
    </source>
</evidence>
<dbReference type="EMBL" id="CP115543">
    <property type="protein sequence ID" value="WNH47220.1"/>
    <property type="molecule type" value="Genomic_DNA"/>
</dbReference>
<keyword evidence="1" id="KW-1133">Transmembrane helix</keyword>
<keyword evidence="1" id="KW-0812">Transmembrane</keyword>
<evidence type="ECO:0000313" key="2">
    <source>
        <dbReference type="EMBL" id="WNH47220.1"/>
    </source>
</evidence>
<keyword evidence="1" id="KW-0472">Membrane</keyword>
<evidence type="ECO:0000313" key="3">
    <source>
        <dbReference type="Proteomes" id="UP001305421"/>
    </source>
</evidence>
<name>A0ABY9Y942_9GAMM</name>
<dbReference type="Proteomes" id="UP001305421">
    <property type="component" value="Chromosome"/>
</dbReference>
<feature type="transmembrane region" description="Helical" evidence="1">
    <location>
        <begin position="17"/>
        <end position="37"/>
    </location>
</feature>
<accession>A0ABY9Y942</accession>
<proteinExistence type="predicted"/>
<sequence>MALIPERVRRWPRPWRVTLYALLVLYALYLVAGNVFLNTPLFDAVTNRKPEKFTLMTGPALTLMPGHAIVWNIHIRGQANHTVYVFRADRASAWISLVHLFKREVRIPSINATGVESDISRVEKAIPPPPRGDRGWNIRLDAIHSDSIRSGRFGKLLIVGQGHGTVGFQKQTKGGPSELFDSTAGFEQATVSYDGVKLLDEAHLAARFHYPRHYRDEAPGLRKFGITWAQLQVDGRSQAITIDTAGAHAKVGSMPAEARLNADLTMDRGMLQPGSRMVWRVPVHAGVHAPDRGLLSLQLDVAQDMRVQARLPRDEETGSELHADLRVRGRKIPFEAPAELLPRLSGEVRGAWKFDSLNWIADLFVRKPWFRLDGGGLLEGDLKIVDGALAPGSRLDVPKVVAVSEVAGVRMQGEASAVGRIVEGEPLQAELKVAIPEFRAAPSDSPKTVLFDGKAMALTMRGDARLQQLREGMRAHLKFSDARVPDLTAYNRYVGSGNARLLGGTGLLSGDVTLDGAGRVGQGRADLRGTGARMQVMGMNIRGDAQVKAQVKRADFDAGQFDLGGTTLSLRNVQVDGDTAGKGGWWGEVDLDSGHIQAAEPFRVDARAKLRLRDAGPVLGVFAARKDYPRWVLGLLDSGEVQASGQLRWQREHLAVDDLQAENERLSLRARLDMPQGSRRGDLYLRWGLLGAGIELDGDKRSWHLAGARDWYDGRPRVLPEARPAP</sequence>